<reference evidence="8 9" key="1">
    <citation type="submission" date="2020-02" db="EMBL/GenBank/DDBJ databases">
        <title>Whole-genome sequencing and comparative analysis of the genomes of Bacteroides thetaiotaomicron and Escherichia coli isolated from a healthy resident in Vietnam.</title>
        <authorList>
            <person name="Mohsin M."/>
            <person name="Tanaka K."/>
            <person name="Kawahara R."/>
            <person name="Kondo S."/>
            <person name="Noguchi H."/>
            <person name="Motooka D."/>
            <person name="Nakamura S."/>
            <person name="Khong D.T."/>
            <person name="Nguyen T.N."/>
            <person name="Tran H.T."/>
            <person name="Yamamoto Y."/>
        </authorList>
    </citation>
    <scope>NUCLEOTIDE SEQUENCE [LARGE SCALE GENOMIC DNA]</scope>
    <source>
        <strain evidence="8 9">F9-2</strain>
    </source>
</reference>
<feature type="domain" description="Radical SAM core" evidence="7">
    <location>
        <begin position="16"/>
        <end position="218"/>
    </location>
</feature>
<dbReference type="Pfam" id="PF04055">
    <property type="entry name" value="Radical_SAM"/>
    <property type="match status" value="1"/>
</dbReference>
<evidence type="ECO:0000256" key="1">
    <source>
        <dbReference type="ARBA" id="ARBA00001966"/>
    </source>
</evidence>
<dbReference type="EMBL" id="AP022660">
    <property type="protein sequence ID" value="BCA50039.1"/>
    <property type="molecule type" value="Genomic_DNA"/>
</dbReference>
<dbReference type="AlphaFoldDB" id="A0A679H6N9"/>
<evidence type="ECO:0000256" key="5">
    <source>
        <dbReference type="ARBA" id="ARBA00023004"/>
    </source>
</evidence>
<keyword evidence="2" id="KW-0004">4Fe-4S</keyword>
<evidence type="ECO:0000259" key="7">
    <source>
        <dbReference type="PROSITE" id="PS51918"/>
    </source>
</evidence>
<dbReference type="GO" id="GO:0051539">
    <property type="term" value="F:4 iron, 4 sulfur cluster binding"/>
    <property type="evidence" value="ECO:0007669"/>
    <property type="project" value="UniProtKB-KW"/>
</dbReference>
<name>A0A679H6N9_BACT4</name>
<dbReference type="Proteomes" id="UP000500882">
    <property type="component" value="Chromosome"/>
</dbReference>
<evidence type="ECO:0000313" key="9">
    <source>
        <dbReference type="Proteomes" id="UP000500882"/>
    </source>
</evidence>
<dbReference type="RefSeq" id="WP_022471909.1">
    <property type="nucleotide sequence ID" value="NZ_AP022660.1"/>
</dbReference>
<dbReference type="SFLD" id="SFLDS00029">
    <property type="entry name" value="Radical_SAM"/>
    <property type="match status" value="1"/>
</dbReference>
<evidence type="ECO:0000256" key="6">
    <source>
        <dbReference type="ARBA" id="ARBA00023014"/>
    </source>
</evidence>
<evidence type="ECO:0000256" key="2">
    <source>
        <dbReference type="ARBA" id="ARBA00022485"/>
    </source>
</evidence>
<proteinExistence type="predicted"/>
<dbReference type="GO" id="GO:0046872">
    <property type="term" value="F:metal ion binding"/>
    <property type="evidence" value="ECO:0007669"/>
    <property type="project" value="UniProtKB-KW"/>
</dbReference>
<gene>
    <name evidence="8" type="ORF">BatF92_19810</name>
</gene>
<evidence type="ECO:0000256" key="3">
    <source>
        <dbReference type="ARBA" id="ARBA00022691"/>
    </source>
</evidence>
<dbReference type="InterPro" id="IPR058240">
    <property type="entry name" value="rSAM_sf"/>
</dbReference>
<sequence length="218" mass="25062">MKAAPLIGISRHRLSTDGEGVTTLVAFHGCPLRCKYCLNPQSLHSEGIWKNYDCEQLYEEVRQDELYFLATNGGITFGGGEPCLQSDFIYEFRQLCGQEWQLSVETSLNVTQENIEKLVPVVDSYIIDIKDINNTIYQKYTGKNNEKVLHNLQYLIEHGKNEQIIVRTPVIPAYNTENDVDNSIRLLKEMGITQFDRFTYKTPNNCQPWNEENKPAGY</sequence>
<dbReference type="CDD" id="cd01335">
    <property type="entry name" value="Radical_SAM"/>
    <property type="match status" value="1"/>
</dbReference>
<keyword evidence="4" id="KW-0479">Metal-binding</keyword>
<organism evidence="8 9">
    <name type="scientific">Bacteroides thetaiotaomicron</name>
    <dbReference type="NCBI Taxonomy" id="818"/>
    <lineage>
        <taxon>Bacteria</taxon>
        <taxon>Pseudomonadati</taxon>
        <taxon>Bacteroidota</taxon>
        <taxon>Bacteroidia</taxon>
        <taxon>Bacteroidales</taxon>
        <taxon>Bacteroidaceae</taxon>
        <taxon>Bacteroides</taxon>
    </lineage>
</organism>
<dbReference type="PROSITE" id="PS51918">
    <property type="entry name" value="RADICAL_SAM"/>
    <property type="match status" value="1"/>
</dbReference>
<keyword evidence="8" id="KW-0456">Lyase</keyword>
<dbReference type="PANTHER" id="PTHR30352:SF4">
    <property type="entry name" value="PYRUVATE FORMATE-LYASE 2-ACTIVATING ENZYME"/>
    <property type="match status" value="1"/>
</dbReference>
<dbReference type="InterPro" id="IPR013785">
    <property type="entry name" value="Aldolase_TIM"/>
</dbReference>
<dbReference type="GO" id="GO:0016829">
    <property type="term" value="F:lyase activity"/>
    <property type="evidence" value="ECO:0007669"/>
    <property type="project" value="UniProtKB-KW"/>
</dbReference>
<protein>
    <submittedName>
        <fullName evidence="8">Pyruvate formate lyase-activating protein</fullName>
    </submittedName>
</protein>
<dbReference type="InterPro" id="IPR034457">
    <property type="entry name" value="Organic_radical-activating"/>
</dbReference>
<dbReference type="PANTHER" id="PTHR30352">
    <property type="entry name" value="PYRUVATE FORMATE-LYASE-ACTIVATING ENZYME"/>
    <property type="match status" value="1"/>
</dbReference>
<keyword evidence="6" id="KW-0411">Iron-sulfur</keyword>
<accession>A0A679H6N9</accession>
<dbReference type="SFLD" id="SFLDG01066">
    <property type="entry name" value="organic_radical-activating_enz"/>
    <property type="match status" value="1"/>
</dbReference>
<keyword evidence="3" id="KW-0949">S-adenosyl-L-methionine</keyword>
<comment type="cofactor">
    <cofactor evidence="1">
        <name>[4Fe-4S] cluster</name>
        <dbReference type="ChEBI" id="CHEBI:49883"/>
    </cofactor>
</comment>
<keyword evidence="5" id="KW-0408">Iron</keyword>
<dbReference type="Gene3D" id="3.20.20.70">
    <property type="entry name" value="Aldolase class I"/>
    <property type="match status" value="1"/>
</dbReference>
<dbReference type="SUPFAM" id="SSF102114">
    <property type="entry name" value="Radical SAM enzymes"/>
    <property type="match status" value="1"/>
</dbReference>
<dbReference type="InterPro" id="IPR007197">
    <property type="entry name" value="rSAM"/>
</dbReference>
<evidence type="ECO:0000313" key="8">
    <source>
        <dbReference type="EMBL" id="BCA50039.1"/>
    </source>
</evidence>
<keyword evidence="8" id="KW-0670">Pyruvate</keyword>
<evidence type="ECO:0000256" key="4">
    <source>
        <dbReference type="ARBA" id="ARBA00022723"/>
    </source>
</evidence>